<feature type="domain" description="Peptidase M12A" evidence="12">
    <location>
        <begin position="97"/>
        <end position="311"/>
    </location>
</feature>
<reference evidence="14" key="3">
    <citation type="submission" date="2018-07" db="EMBL/GenBank/DDBJ databases">
        <authorList>
            <person name="Mckenzie S.K."/>
            <person name="Kronauer D.J.C."/>
        </authorList>
    </citation>
    <scope>NUCLEOTIDE SEQUENCE</scope>
    <source>
        <strain evidence="14">Clonal line C1</strain>
    </source>
</reference>
<evidence type="ECO:0000256" key="8">
    <source>
        <dbReference type="ARBA" id="ARBA00023157"/>
    </source>
</evidence>
<evidence type="ECO:0000256" key="5">
    <source>
        <dbReference type="ARBA" id="ARBA00022833"/>
    </source>
</evidence>
<dbReference type="GO" id="GO:0004222">
    <property type="term" value="F:metalloendopeptidase activity"/>
    <property type="evidence" value="ECO:0007669"/>
    <property type="project" value="UniProtKB-UniRule"/>
</dbReference>
<reference evidence="14" key="2">
    <citation type="journal article" date="2018" name="Genome Res.">
        <title>The genomic architecture and molecular evolution of ant odorant receptors.</title>
        <authorList>
            <person name="McKenzie S.K."/>
            <person name="Kronauer D.J.C."/>
        </authorList>
    </citation>
    <scope>NUCLEOTIDE SEQUENCE [LARGE SCALE GENOMIC DNA]</scope>
    <source>
        <strain evidence="14">Clonal line C1</strain>
    </source>
</reference>
<evidence type="ECO:0000259" key="12">
    <source>
        <dbReference type="PROSITE" id="PS51864"/>
    </source>
</evidence>
<dbReference type="PRINTS" id="PR00480">
    <property type="entry name" value="ASTACIN"/>
</dbReference>
<dbReference type="Gene3D" id="3.40.390.10">
    <property type="entry name" value="Collagenase (Catalytic Domain)"/>
    <property type="match status" value="1"/>
</dbReference>
<keyword evidence="7" id="KW-0865">Zymogen</keyword>
<sequence length="319" mass="36131">MSCRSSATLASVFFVLTTTLTSASPALRRRDVFDNAVDSPDGLIAHLQHLGELLYRFPDNETGLKVAQWHEGMDMNPEELGSYVEGDILFPPTQGRNGLKADSARWPNGVVPFMVSPYFNAQQQRLIYEAMDDYHKYTCIRFKPYTGQENDYIRITAGNTGCWSSVGRIGGRQDVNLQVPGCVTKKGTVVHELMHAVGFLHEQSRYERDGYVYILWQNILNGHSGNFEKASRGTTDAFGVGYDYDSVMHYSKNAFSKNGQPTIVPIENQPNGGILDLIGGIFQGNSRIELGQREGFSKRDIQKIRRMYKCSRRRRRQYY</sequence>
<keyword evidence="1 10" id="KW-0645">Protease</keyword>
<dbReference type="GO" id="GO:0006508">
    <property type="term" value="P:proteolysis"/>
    <property type="evidence" value="ECO:0007669"/>
    <property type="project" value="UniProtKB-KW"/>
</dbReference>
<evidence type="ECO:0000313" key="15">
    <source>
        <dbReference type="Proteomes" id="UP000053097"/>
    </source>
</evidence>
<dbReference type="AlphaFoldDB" id="A0A026W186"/>
<evidence type="ECO:0000256" key="2">
    <source>
        <dbReference type="ARBA" id="ARBA00022723"/>
    </source>
</evidence>
<dbReference type="EMBL" id="KK107522">
    <property type="protein sequence ID" value="EZA49346.1"/>
    <property type="molecule type" value="Genomic_DNA"/>
</dbReference>
<feature type="active site" evidence="10">
    <location>
        <position position="192"/>
    </location>
</feature>
<dbReference type="InterPro" id="IPR001506">
    <property type="entry name" value="Peptidase_M12A"/>
</dbReference>
<dbReference type="OMA" id="RMERDDY"/>
<keyword evidence="5 10" id="KW-0862">Zinc</keyword>
<dbReference type="EC" id="3.4.24.-" evidence="11"/>
<dbReference type="PANTHER" id="PTHR10127">
    <property type="entry name" value="DISCOIDIN, CUB, EGF, LAMININ , AND ZINC METALLOPROTEASE DOMAIN CONTAINING"/>
    <property type="match status" value="1"/>
</dbReference>
<reference evidence="13 15" key="1">
    <citation type="journal article" date="2014" name="Curr. Biol.">
        <title>The genome of the clonal raider ant Cerapachys biroi.</title>
        <authorList>
            <person name="Oxley P.R."/>
            <person name="Ji L."/>
            <person name="Fetter-Pruneda I."/>
            <person name="McKenzie S.K."/>
            <person name="Li C."/>
            <person name="Hu H."/>
            <person name="Zhang G."/>
            <person name="Kronauer D.J."/>
        </authorList>
    </citation>
    <scope>NUCLEOTIDE SEQUENCE [LARGE SCALE GENOMIC DNA]</scope>
</reference>
<keyword evidence="8" id="KW-1015">Disulfide bond</keyword>
<dbReference type="STRING" id="2015173.A0A026W186"/>
<dbReference type="OrthoDB" id="291007at2759"/>
<dbReference type="CDD" id="cd04280">
    <property type="entry name" value="ZnMc_astacin_like"/>
    <property type="match status" value="1"/>
</dbReference>
<comment type="cofactor">
    <cofactor evidence="10 11">
        <name>Zn(2+)</name>
        <dbReference type="ChEBI" id="CHEBI:29105"/>
    </cofactor>
    <text evidence="10 11">Binds 1 zinc ion per subunit.</text>
</comment>
<dbReference type="SUPFAM" id="SSF55486">
    <property type="entry name" value="Metalloproteases ('zincins'), catalytic domain"/>
    <property type="match status" value="1"/>
</dbReference>
<comment type="caution">
    <text evidence="10">Lacks conserved residue(s) required for the propagation of feature annotation.</text>
</comment>
<evidence type="ECO:0000256" key="4">
    <source>
        <dbReference type="ARBA" id="ARBA00022801"/>
    </source>
</evidence>
<evidence type="ECO:0000313" key="14">
    <source>
        <dbReference type="EMBL" id="RLU26591.1"/>
    </source>
</evidence>
<protein>
    <recommendedName>
        <fullName evidence="11">Metalloendopeptidase</fullName>
        <ecNumber evidence="11">3.4.24.-</ecNumber>
    </recommendedName>
</protein>
<feature type="signal peptide" evidence="11">
    <location>
        <begin position="1"/>
        <end position="23"/>
    </location>
</feature>
<evidence type="ECO:0000313" key="13">
    <source>
        <dbReference type="EMBL" id="EZA49346.1"/>
    </source>
</evidence>
<gene>
    <name evidence="14" type="ORF">DMN91_000387</name>
    <name evidence="13" type="ORF">X777_12376</name>
</gene>
<feature type="chain" id="PRO_5033998464" description="Metalloendopeptidase" evidence="11">
    <location>
        <begin position="24"/>
        <end position="319"/>
    </location>
</feature>
<keyword evidence="6 10" id="KW-0482">Metalloprotease</keyword>
<keyword evidence="9" id="KW-0325">Glycoprotein</keyword>
<keyword evidence="4 10" id="KW-0378">Hydrolase</keyword>
<proteinExistence type="predicted"/>
<evidence type="ECO:0000256" key="9">
    <source>
        <dbReference type="ARBA" id="ARBA00023180"/>
    </source>
</evidence>
<keyword evidence="2 10" id="KW-0479">Metal-binding</keyword>
<evidence type="ECO:0000256" key="10">
    <source>
        <dbReference type="PROSITE-ProRule" id="PRU01211"/>
    </source>
</evidence>
<dbReference type="MEROPS" id="M12.A07"/>
<dbReference type="Proteomes" id="UP000279307">
    <property type="component" value="Chromosome 1"/>
</dbReference>
<dbReference type="Proteomes" id="UP000053097">
    <property type="component" value="Unassembled WGS sequence"/>
</dbReference>
<feature type="binding site" evidence="10">
    <location>
        <position position="191"/>
    </location>
    <ligand>
        <name>Zn(2+)</name>
        <dbReference type="ChEBI" id="CHEBI:29105"/>
        <note>catalytic</note>
    </ligand>
</feature>
<organism evidence="13 15">
    <name type="scientific">Ooceraea biroi</name>
    <name type="common">Clonal raider ant</name>
    <name type="synonym">Cerapachys biroi</name>
    <dbReference type="NCBI Taxonomy" id="2015173"/>
    <lineage>
        <taxon>Eukaryota</taxon>
        <taxon>Metazoa</taxon>
        <taxon>Ecdysozoa</taxon>
        <taxon>Arthropoda</taxon>
        <taxon>Hexapoda</taxon>
        <taxon>Insecta</taxon>
        <taxon>Pterygota</taxon>
        <taxon>Neoptera</taxon>
        <taxon>Endopterygota</taxon>
        <taxon>Hymenoptera</taxon>
        <taxon>Apocrita</taxon>
        <taxon>Aculeata</taxon>
        <taxon>Formicoidea</taxon>
        <taxon>Formicidae</taxon>
        <taxon>Dorylinae</taxon>
        <taxon>Ooceraea</taxon>
    </lineage>
</organism>
<dbReference type="EMBL" id="QOIP01000001">
    <property type="protein sequence ID" value="RLU26591.1"/>
    <property type="molecule type" value="Genomic_DNA"/>
</dbReference>
<dbReference type="GO" id="GO:0008270">
    <property type="term" value="F:zinc ion binding"/>
    <property type="evidence" value="ECO:0007669"/>
    <property type="project" value="UniProtKB-UniRule"/>
</dbReference>
<feature type="binding site" evidence="10">
    <location>
        <position position="201"/>
    </location>
    <ligand>
        <name>Zn(2+)</name>
        <dbReference type="ChEBI" id="CHEBI:29105"/>
        <note>catalytic</note>
    </ligand>
</feature>
<evidence type="ECO:0000256" key="3">
    <source>
        <dbReference type="ARBA" id="ARBA00022729"/>
    </source>
</evidence>
<dbReference type="SMART" id="SM00235">
    <property type="entry name" value="ZnMc"/>
    <property type="match status" value="1"/>
</dbReference>
<evidence type="ECO:0000256" key="11">
    <source>
        <dbReference type="RuleBase" id="RU361183"/>
    </source>
</evidence>
<dbReference type="PROSITE" id="PS51864">
    <property type="entry name" value="ASTACIN"/>
    <property type="match status" value="1"/>
</dbReference>
<evidence type="ECO:0000256" key="1">
    <source>
        <dbReference type="ARBA" id="ARBA00022670"/>
    </source>
</evidence>
<dbReference type="Pfam" id="PF01400">
    <property type="entry name" value="Astacin"/>
    <property type="match status" value="1"/>
</dbReference>
<dbReference type="InterPro" id="IPR024079">
    <property type="entry name" value="MetalloPept_cat_dom_sf"/>
</dbReference>
<keyword evidence="15" id="KW-1185">Reference proteome</keyword>
<evidence type="ECO:0000256" key="7">
    <source>
        <dbReference type="ARBA" id="ARBA00023145"/>
    </source>
</evidence>
<accession>A0A026W186</accession>
<evidence type="ECO:0000256" key="6">
    <source>
        <dbReference type="ARBA" id="ARBA00023049"/>
    </source>
</evidence>
<dbReference type="PANTHER" id="PTHR10127:SF780">
    <property type="entry name" value="METALLOENDOPEPTIDASE"/>
    <property type="match status" value="1"/>
</dbReference>
<dbReference type="FunFam" id="3.40.390.10:FF:000015">
    <property type="entry name" value="Meprin A subunit"/>
    <property type="match status" value="1"/>
</dbReference>
<dbReference type="InterPro" id="IPR034035">
    <property type="entry name" value="Astacin-like_dom"/>
</dbReference>
<dbReference type="InterPro" id="IPR006026">
    <property type="entry name" value="Peptidase_Metallo"/>
</dbReference>
<feature type="binding site" evidence="10">
    <location>
        <position position="195"/>
    </location>
    <ligand>
        <name>Zn(2+)</name>
        <dbReference type="ChEBI" id="CHEBI:29105"/>
        <note>catalytic</note>
    </ligand>
</feature>
<name>A0A026W186_OOCBI</name>
<keyword evidence="3 11" id="KW-0732">Signal</keyword>